<dbReference type="InterPro" id="IPR019594">
    <property type="entry name" value="Glu/Gly-bd"/>
</dbReference>
<accession>A0A2A6CJY8</accession>
<dbReference type="Gene3D" id="3.40.190.10">
    <property type="entry name" value="Periplasmic binding protein-like II"/>
    <property type="match status" value="3"/>
</dbReference>
<name>A0A2A6CJY8_PRIPA</name>
<sequence length="412" mass="46106">MSLLHSLLFLLLPSLTWPLRFGTFVSMPFSTMTRECLQYQMVERRGKDGCEGSKAYQGLSIDLISALATELNSSYTISISNSRAGWSHSDGSWSGLIGDVVSSTVDVAVAPITVTPERATAVDFAPFYTSGVSLMVRKPFLREPEFEVFDCLDRLTWLNPFSTGTWIVILAAELVALATFVALYHYYRKAETSSRRWRLLILLCLLVVWFGCTLVLICSTVHQICTIPVLTEDEIMPKSVDELAKRGQVRFGMQRGGHTHRFMDTSNNTLHKRITDEIESNGNNSFVDGYGEGIERVRMSGKFAFLLDAAAAHYETLRRPCDVMTIGEPMIKYDFAIATKKDSELSGRVAAAVEALNRTGELERLRKKWFEDRGECGGGKVIAALILAHVERIRRVNFGEIGQKEEECPMNT</sequence>
<reference evidence="13" key="1">
    <citation type="journal article" date="2008" name="Nat. Genet.">
        <title>The Pristionchus pacificus genome provides a unique perspective on nematode lifestyle and parasitism.</title>
        <authorList>
            <person name="Dieterich C."/>
            <person name="Clifton S.W."/>
            <person name="Schuster L.N."/>
            <person name="Chinwalla A."/>
            <person name="Delehaunty K."/>
            <person name="Dinkelacker I."/>
            <person name="Fulton L."/>
            <person name="Fulton R."/>
            <person name="Godfrey J."/>
            <person name="Minx P."/>
            <person name="Mitreva M."/>
            <person name="Roeseler W."/>
            <person name="Tian H."/>
            <person name="Witte H."/>
            <person name="Yang S.P."/>
            <person name="Wilson R.K."/>
            <person name="Sommer R.J."/>
        </authorList>
    </citation>
    <scope>NUCLEOTIDE SEQUENCE [LARGE SCALE GENOMIC DNA]</scope>
    <source>
        <strain evidence="13">PS312</strain>
    </source>
</reference>
<dbReference type="Proteomes" id="UP000005239">
    <property type="component" value="Unassembled WGS sequence"/>
</dbReference>
<keyword evidence="4" id="KW-0812">Transmembrane</keyword>
<keyword evidence="10" id="KW-1071">Ligand-gated ion channel</keyword>
<dbReference type="GO" id="GO:0008066">
    <property type="term" value="F:glutamate receptor activity"/>
    <property type="evidence" value="ECO:0000318"/>
    <property type="project" value="GO_Central"/>
</dbReference>
<dbReference type="AlphaFoldDB" id="A0A2A6CJY8"/>
<protein>
    <submittedName>
        <fullName evidence="12">Uncharacterized protein</fullName>
    </submittedName>
</protein>
<dbReference type="Pfam" id="PF10613">
    <property type="entry name" value="Lig_chan-Glu_bd"/>
    <property type="match status" value="1"/>
</dbReference>
<gene>
    <name evidence="12" type="primary">WBGene00279546</name>
</gene>
<evidence type="ECO:0000256" key="3">
    <source>
        <dbReference type="ARBA" id="ARBA00022448"/>
    </source>
</evidence>
<evidence type="ECO:0000256" key="1">
    <source>
        <dbReference type="ARBA" id="ARBA00004141"/>
    </source>
</evidence>
<keyword evidence="3" id="KW-0813">Transport</keyword>
<keyword evidence="13" id="KW-1185">Reference proteome</keyword>
<keyword evidence="5" id="KW-1133">Transmembrane helix</keyword>
<accession>A0A8R1YWL7</accession>
<keyword evidence="6" id="KW-0406">Ion transport</keyword>
<evidence type="ECO:0000256" key="4">
    <source>
        <dbReference type="ARBA" id="ARBA00022692"/>
    </source>
</evidence>
<dbReference type="SMART" id="SM00918">
    <property type="entry name" value="Lig_chan-Glu_bd"/>
    <property type="match status" value="1"/>
</dbReference>
<dbReference type="EnsemblMetazoa" id="PPA41177.1">
    <property type="protein sequence ID" value="PPA41177.1"/>
    <property type="gene ID" value="WBGene00279546"/>
</dbReference>
<comment type="subcellular location">
    <subcellularLocation>
        <location evidence="1">Membrane</location>
        <topology evidence="1">Multi-pass membrane protein</topology>
    </subcellularLocation>
</comment>
<keyword evidence="9" id="KW-0325">Glycoprotein</keyword>
<dbReference type="GO" id="GO:0050804">
    <property type="term" value="P:modulation of chemical synaptic transmission"/>
    <property type="evidence" value="ECO:0000318"/>
    <property type="project" value="GO_Central"/>
</dbReference>
<organism evidence="12 13">
    <name type="scientific">Pristionchus pacificus</name>
    <name type="common">Parasitic nematode worm</name>
    <dbReference type="NCBI Taxonomy" id="54126"/>
    <lineage>
        <taxon>Eukaryota</taxon>
        <taxon>Metazoa</taxon>
        <taxon>Ecdysozoa</taxon>
        <taxon>Nematoda</taxon>
        <taxon>Chromadorea</taxon>
        <taxon>Rhabditida</taxon>
        <taxon>Rhabditina</taxon>
        <taxon>Diplogasteromorpha</taxon>
        <taxon>Diplogasteroidea</taxon>
        <taxon>Neodiplogasteridae</taxon>
        <taxon>Pristionchus</taxon>
    </lineage>
</organism>
<dbReference type="GO" id="GO:1904315">
    <property type="term" value="F:transmitter-gated monoatomic ion channel activity involved in regulation of postsynaptic membrane potential"/>
    <property type="evidence" value="ECO:0000318"/>
    <property type="project" value="GO_Central"/>
</dbReference>
<evidence type="ECO:0000256" key="2">
    <source>
        <dbReference type="ARBA" id="ARBA00008685"/>
    </source>
</evidence>
<dbReference type="InterPro" id="IPR001320">
    <property type="entry name" value="Iontro_rcpt_C"/>
</dbReference>
<dbReference type="PANTHER" id="PTHR18966">
    <property type="entry name" value="IONOTROPIC GLUTAMATE RECEPTOR"/>
    <property type="match status" value="1"/>
</dbReference>
<keyword evidence="8" id="KW-0675">Receptor</keyword>
<evidence type="ECO:0000256" key="11">
    <source>
        <dbReference type="ARBA" id="ARBA00023303"/>
    </source>
</evidence>
<reference evidence="12" key="2">
    <citation type="submission" date="2022-06" db="UniProtKB">
        <authorList>
            <consortium name="EnsemblMetazoa"/>
        </authorList>
    </citation>
    <scope>IDENTIFICATION</scope>
    <source>
        <strain evidence="12">PS312</strain>
    </source>
</reference>
<evidence type="ECO:0000256" key="9">
    <source>
        <dbReference type="ARBA" id="ARBA00023180"/>
    </source>
</evidence>
<keyword evidence="11" id="KW-0407">Ion channel</keyword>
<evidence type="ECO:0000256" key="10">
    <source>
        <dbReference type="ARBA" id="ARBA00023286"/>
    </source>
</evidence>
<dbReference type="GO" id="GO:0005886">
    <property type="term" value="C:plasma membrane"/>
    <property type="evidence" value="ECO:0000318"/>
    <property type="project" value="GO_Central"/>
</dbReference>
<comment type="similarity">
    <text evidence="2">Belongs to the glutamate-gated ion channel (TC 1.A.10.1) family.</text>
</comment>
<dbReference type="GO" id="GO:0035249">
    <property type="term" value="P:synaptic transmission, glutamatergic"/>
    <property type="evidence" value="ECO:0000318"/>
    <property type="project" value="GO_Central"/>
</dbReference>
<evidence type="ECO:0000256" key="7">
    <source>
        <dbReference type="ARBA" id="ARBA00023136"/>
    </source>
</evidence>
<dbReference type="SUPFAM" id="SSF53850">
    <property type="entry name" value="Periplasmic binding protein-like II"/>
    <property type="match status" value="1"/>
</dbReference>
<evidence type="ECO:0000256" key="8">
    <source>
        <dbReference type="ARBA" id="ARBA00023170"/>
    </source>
</evidence>
<evidence type="ECO:0000256" key="5">
    <source>
        <dbReference type="ARBA" id="ARBA00022989"/>
    </source>
</evidence>
<dbReference type="InterPro" id="IPR015683">
    <property type="entry name" value="Ionotropic_Glu_rcpt"/>
</dbReference>
<evidence type="ECO:0000313" key="12">
    <source>
        <dbReference type="EnsemblMetazoa" id="PPA41177.1"/>
    </source>
</evidence>
<keyword evidence="7" id="KW-0472">Membrane</keyword>
<dbReference type="SMART" id="SM00079">
    <property type="entry name" value="PBPe"/>
    <property type="match status" value="1"/>
</dbReference>
<proteinExistence type="inferred from homology"/>
<dbReference type="OrthoDB" id="5984008at2759"/>
<evidence type="ECO:0000256" key="6">
    <source>
        <dbReference type="ARBA" id="ARBA00023065"/>
    </source>
</evidence>
<evidence type="ECO:0000313" key="13">
    <source>
        <dbReference type="Proteomes" id="UP000005239"/>
    </source>
</evidence>
<dbReference type="GO" id="GO:0098839">
    <property type="term" value="C:postsynaptic density membrane"/>
    <property type="evidence" value="ECO:0000318"/>
    <property type="project" value="GO_Central"/>
</dbReference>